<dbReference type="OrthoDB" id="7871640at2"/>
<reference evidence="2" key="2">
    <citation type="submission" date="2020-09" db="EMBL/GenBank/DDBJ databases">
        <authorList>
            <person name="Sun Q."/>
            <person name="Zhou Y."/>
        </authorList>
    </citation>
    <scope>NUCLEOTIDE SEQUENCE</scope>
    <source>
        <strain evidence="2">CGMCC 1.16012</strain>
    </source>
</reference>
<evidence type="ECO:0000313" key="2">
    <source>
        <dbReference type="EMBL" id="GGE54549.1"/>
    </source>
</evidence>
<sequence length="216" mass="24254">MGRALFWFVVTLIGVSLFFGAAMSRDVIEPWLASRGIVFNDIPLLQTVGKLVLTVAAMLLVGAPLTIFLYCLAALGSDQAGQDIHGYTELRLKSGTRLVALIAVGFLLFVFAMAFSESATLLGQIFSFSGGMFFLWGGVWLWRARLRFDGSVLLALDYLGRVHRHEWRDLQRIESNKEAMEYHLWFKTGKKARVSYFFAGLNQLMIQAQEALYKNA</sequence>
<dbReference type="EMBL" id="BMKN01000002">
    <property type="protein sequence ID" value="GGE54549.1"/>
    <property type="molecule type" value="Genomic_DNA"/>
</dbReference>
<evidence type="ECO:0000313" key="3">
    <source>
        <dbReference type="Proteomes" id="UP000606730"/>
    </source>
</evidence>
<comment type="caution">
    <text evidence="2">The sequence shown here is derived from an EMBL/GenBank/DDBJ whole genome shotgun (WGS) entry which is preliminary data.</text>
</comment>
<gene>
    <name evidence="2" type="ORF">GCM10011517_22710</name>
</gene>
<evidence type="ECO:0000256" key="1">
    <source>
        <dbReference type="SAM" id="Phobius"/>
    </source>
</evidence>
<keyword evidence="1" id="KW-0472">Membrane</keyword>
<feature type="transmembrane region" description="Helical" evidence="1">
    <location>
        <begin position="121"/>
        <end position="142"/>
    </location>
</feature>
<protein>
    <submittedName>
        <fullName evidence="2">Uncharacterized protein</fullName>
    </submittedName>
</protein>
<dbReference type="Proteomes" id="UP000606730">
    <property type="component" value="Unassembled WGS sequence"/>
</dbReference>
<dbReference type="RefSeq" id="WP_095594189.1">
    <property type="nucleotide sequence ID" value="NZ_BMKN01000002.1"/>
</dbReference>
<keyword evidence="1" id="KW-1133">Transmembrane helix</keyword>
<name>A0A917EKP3_9RHOB</name>
<keyword evidence="1" id="KW-0812">Transmembrane</keyword>
<accession>A0A917EKP3</accession>
<dbReference type="AlphaFoldDB" id="A0A917EKP3"/>
<reference evidence="2" key="1">
    <citation type="journal article" date="2014" name="Int. J. Syst. Evol. Microbiol.">
        <title>Complete genome sequence of Corynebacterium casei LMG S-19264T (=DSM 44701T), isolated from a smear-ripened cheese.</title>
        <authorList>
            <consortium name="US DOE Joint Genome Institute (JGI-PGF)"/>
            <person name="Walter F."/>
            <person name="Albersmeier A."/>
            <person name="Kalinowski J."/>
            <person name="Ruckert C."/>
        </authorList>
    </citation>
    <scope>NUCLEOTIDE SEQUENCE</scope>
    <source>
        <strain evidence="2">CGMCC 1.16012</strain>
    </source>
</reference>
<proteinExistence type="predicted"/>
<organism evidence="2 3">
    <name type="scientific">Actibacterium pelagium</name>
    <dbReference type="NCBI Taxonomy" id="2029103"/>
    <lineage>
        <taxon>Bacteria</taxon>
        <taxon>Pseudomonadati</taxon>
        <taxon>Pseudomonadota</taxon>
        <taxon>Alphaproteobacteria</taxon>
        <taxon>Rhodobacterales</taxon>
        <taxon>Roseobacteraceae</taxon>
        <taxon>Actibacterium</taxon>
    </lineage>
</organism>
<feature type="transmembrane region" description="Helical" evidence="1">
    <location>
        <begin position="96"/>
        <end position="115"/>
    </location>
</feature>
<keyword evidence="3" id="KW-1185">Reference proteome</keyword>
<feature type="transmembrane region" description="Helical" evidence="1">
    <location>
        <begin position="48"/>
        <end position="75"/>
    </location>
</feature>